<reference evidence="4 5" key="1">
    <citation type="submission" date="2020-04" db="EMBL/GenBank/DDBJ databases">
        <authorList>
            <person name="De Canck E."/>
        </authorList>
    </citation>
    <scope>NUCLEOTIDE SEQUENCE [LARGE SCALE GENOMIC DNA]</scope>
    <source>
        <strain evidence="4 5">LMG 27177</strain>
    </source>
</reference>
<dbReference type="Gene3D" id="2.120.10.30">
    <property type="entry name" value="TolB, C-terminal domain"/>
    <property type="match status" value="1"/>
</dbReference>
<evidence type="ECO:0000313" key="4">
    <source>
        <dbReference type="EMBL" id="CAB3810498.1"/>
    </source>
</evidence>
<dbReference type="Pfam" id="PF08450">
    <property type="entry name" value="SGL"/>
    <property type="match status" value="1"/>
</dbReference>
<sequence>MSLQISELEHPSARRKFITTAAAASAGLILTRSGSAVAQATTIPQFDAIKGGYPYTVLAEGVAFPEGPIVMKDGSLLFVEIFGGRLSRLLPNKKVVTVANLGGGPNGAAMGPDGAVYVANNGGIRAYPNALVPDGWNGGWIDRVDPETGKFERLVDTVSGVKLNAPNDLVFDGKGGFWFTDLGRKHERFMDYGAVYYTDLTGKKTTEMVYGIPQANGIGLSPDGSLLYVAVPVTRQILVYEVEGPARLKQKNGKPLTRVLCSIEGDGIFDSLKVEQSGNVVVAWKGADPGGLVVVTPKGETKNVVFGAPISNIAFGGPDMQTMYIAAGSDSNGKILMARWPRPGLKLAYNF</sequence>
<dbReference type="AlphaFoldDB" id="A0A6J5H1J2"/>
<dbReference type="InterPro" id="IPR013658">
    <property type="entry name" value="SGL"/>
</dbReference>
<dbReference type="InterPro" id="IPR011042">
    <property type="entry name" value="6-blade_b-propeller_TolB-like"/>
</dbReference>
<dbReference type="EMBL" id="CADIKI010000036">
    <property type="protein sequence ID" value="CAB3810498.1"/>
    <property type="molecule type" value="Genomic_DNA"/>
</dbReference>
<feature type="binding site" evidence="2">
    <location>
        <position position="270"/>
    </location>
    <ligand>
        <name>a divalent metal cation</name>
        <dbReference type="ChEBI" id="CHEBI:60240"/>
    </ligand>
</feature>
<dbReference type="Proteomes" id="UP000494252">
    <property type="component" value="Unassembled WGS sequence"/>
</dbReference>
<evidence type="ECO:0000259" key="3">
    <source>
        <dbReference type="Pfam" id="PF08450"/>
    </source>
</evidence>
<dbReference type="InterPro" id="IPR005511">
    <property type="entry name" value="SMP-30"/>
</dbReference>
<feature type="active site" description="Proton donor/acceptor" evidence="1">
    <location>
        <position position="270"/>
    </location>
</feature>
<name>A0A6J5H1J2_9BURK</name>
<keyword evidence="2" id="KW-0479">Metal-binding</keyword>
<feature type="binding site" evidence="2">
    <location>
        <position position="167"/>
    </location>
    <ligand>
        <name>substrate</name>
    </ligand>
</feature>
<evidence type="ECO:0000256" key="2">
    <source>
        <dbReference type="PIRSR" id="PIRSR605511-2"/>
    </source>
</evidence>
<dbReference type="RefSeq" id="WP_175166202.1">
    <property type="nucleotide sequence ID" value="NZ_CADIKI010000036.1"/>
</dbReference>
<gene>
    <name evidence="4" type="primary">gnl_3</name>
    <name evidence="4" type="ORF">LMG27177_07248</name>
</gene>
<accession>A0A6J5H1J2</accession>
<feature type="binding site" evidence="2">
    <location>
        <position position="216"/>
    </location>
    <ligand>
        <name>a divalent metal cation</name>
        <dbReference type="ChEBI" id="CHEBI:60240"/>
    </ligand>
</feature>
<keyword evidence="4" id="KW-0378">Hydrolase</keyword>
<dbReference type="PANTHER" id="PTHR47572">
    <property type="entry name" value="LIPOPROTEIN-RELATED"/>
    <property type="match status" value="1"/>
</dbReference>
<dbReference type="PROSITE" id="PS51318">
    <property type="entry name" value="TAT"/>
    <property type="match status" value="1"/>
</dbReference>
<dbReference type="GO" id="GO:0004341">
    <property type="term" value="F:gluconolactonase activity"/>
    <property type="evidence" value="ECO:0007669"/>
    <property type="project" value="UniProtKB-EC"/>
</dbReference>
<dbReference type="EC" id="3.1.1.17" evidence="4"/>
<keyword evidence="5" id="KW-1185">Reference proteome</keyword>
<organism evidence="4 5">
    <name type="scientific">Paraburkholderia fynbosensis</name>
    <dbReference type="NCBI Taxonomy" id="1200993"/>
    <lineage>
        <taxon>Bacteria</taxon>
        <taxon>Pseudomonadati</taxon>
        <taxon>Pseudomonadota</taxon>
        <taxon>Betaproteobacteria</taxon>
        <taxon>Burkholderiales</taxon>
        <taxon>Burkholderiaceae</taxon>
        <taxon>Paraburkholderia</taxon>
    </lineage>
</organism>
<keyword evidence="2" id="KW-0862">Zinc</keyword>
<dbReference type="SUPFAM" id="SSF63829">
    <property type="entry name" value="Calcium-dependent phosphotriesterase"/>
    <property type="match status" value="1"/>
</dbReference>
<proteinExistence type="predicted"/>
<protein>
    <submittedName>
        <fullName evidence="4">Gluconolactonase</fullName>
        <ecNumber evidence="4">3.1.1.17</ecNumber>
    </submittedName>
</protein>
<dbReference type="PRINTS" id="PR01790">
    <property type="entry name" value="SMP30FAMILY"/>
</dbReference>
<dbReference type="PANTHER" id="PTHR47572:SF5">
    <property type="entry name" value="BLR2277 PROTEIN"/>
    <property type="match status" value="1"/>
</dbReference>
<evidence type="ECO:0000313" key="5">
    <source>
        <dbReference type="Proteomes" id="UP000494252"/>
    </source>
</evidence>
<dbReference type="InterPro" id="IPR006311">
    <property type="entry name" value="TAT_signal"/>
</dbReference>
<dbReference type="InterPro" id="IPR051262">
    <property type="entry name" value="SMP-30/CGR1_Lactonase"/>
</dbReference>
<comment type="cofactor">
    <cofactor evidence="2">
        <name>Zn(2+)</name>
        <dbReference type="ChEBI" id="CHEBI:29105"/>
    </cofactor>
    <text evidence="2">Binds 1 divalent metal cation per subunit.</text>
</comment>
<feature type="domain" description="SMP-30/Gluconolactonase/LRE-like region" evidence="3">
    <location>
        <begin position="64"/>
        <end position="327"/>
    </location>
</feature>
<evidence type="ECO:0000256" key="1">
    <source>
        <dbReference type="PIRSR" id="PIRSR605511-1"/>
    </source>
</evidence>
<dbReference type="GO" id="GO:0046872">
    <property type="term" value="F:metal ion binding"/>
    <property type="evidence" value="ECO:0007669"/>
    <property type="project" value="UniProtKB-KW"/>
</dbReference>